<dbReference type="EMBL" id="OMOJ01000003">
    <property type="protein sequence ID" value="SPF80223.1"/>
    <property type="molecule type" value="Genomic_DNA"/>
</dbReference>
<keyword evidence="3" id="KW-1185">Reference proteome</keyword>
<reference evidence="3" key="1">
    <citation type="submission" date="2018-03" db="EMBL/GenBank/DDBJ databases">
        <authorList>
            <person name="Rodrigo-Torres L."/>
            <person name="Arahal R. D."/>
            <person name="Lucena T."/>
        </authorList>
    </citation>
    <scope>NUCLEOTIDE SEQUENCE [LARGE SCALE GENOMIC DNA]</scope>
    <source>
        <strain evidence="3">CECT 8871</strain>
    </source>
</reference>
<dbReference type="SUPFAM" id="SSF56801">
    <property type="entry name" value="Acetyl-CoA synthetase-like"/>
    <property type="match status" value="1"/>
</dbReference>
<feature type="domain" description="AMP-dependent synthetase/ligase" evidence="1">
    <location>
        <begin position="46"/>
        <end position="422"/>
    </location>
</feature>
<dbReference type="InterPro" id="IPR020845">
    <property type="entry name" value="AMP-binding_CS"/>
</dbReference>
<protein>
    <submittedName>
        <fullName evidence="2">Long-chain-fatty-acid--CoA ligase</fullName>
        <ecNumber evidence="2">6.2.1.3</ecNumber>
    </submittedName>
</protein>
<organism evidence="2 3">
    <name type="scientific">Pseudoprimorskyibacter insulae</name>
    <dbReference type="NCBI Taxonomy" id="1695997"/>
    <lineage>
        <taxon>Bacteria</taxon>
        <taxon>Pseudomonadati</taxon>
        <taxon>Pseudomonadota</taxon>
        <taxon>Alphaproteobacteria</taxon>
        <taxon>Rhodobacterales</taxon>
        <taxon>Paracoccaceae</taxon>
        <taxon>Pseudoprimorskyibacter</taxon>
    </lineage>
</organism>
<keyword evidence="2" id="KW-0436">Ligase</keyword>
<dbReference type="PROSITE" id="PS00455">
    <property type="entry name" value="AMP_BINDING"/>
    <property type="match status" value="1"/>
</dbReference>
<dbReference type="PANTHER" id="PTHR24096">
    <property type="entry name" value="LONG-CHAIN-FATTY-ACID--COA LIGASE"/>
    <property type="match status" value="1"/>
</dbReference>
<dbReference type="Pfam" id="PF00501">
    <property type="entry name" value="AMP-binding"/>
    <property type="match status" value="1"/>
</dbReference>
<name>A0A2R8AW20_9RHOB</name>
<dbReference type="PANTHER" id="PTHR24096:SF420">
    <property type="entry name" value="LONG-CHAIN-FATTY-ACID--COA LIGASE-RELATED"/>
    <property type="match status" value="1"/>
</dbReference>
<dbReference type="InterPro" id="IPR000873">
    <property type="entry name" value="AMP-dep_synth/lig_dom"/>
</dbReference>
<proteinExistence type="predicted"/>
<dbReference type="InterPro" id="IPR042099">
    <property type="entry name" value="ANL_N_sf"/>
</dbReference>
<sequence length="607" mass="66018">MTAEQGQQAKFWDVDLAWETRDDGTMYVWQKGELPKFPDRLSDKIHHWAEAAPDRLWMAARGESGAWEGMTYAELLRNVRAIGQALLDLGLSQDRPLVILSANSIPHGLMALGAQYVGVPSAAIAPAYALVSTDYGKLKSVRDQITPGAVFAEGLDQFAPAIDAVFGDLPRLGVTGQGAAMSWEALLATTPTEAVDKANAATGPDTVAKFMFTSGTTGSPKAVIQTQRMLCGNMAQVLDCYAYFKDEPPVIVDWAPWNHVASGNKVFNMAIYNGGTFYIDDGRPTPKLIGETIRNVREVRPNWFFNVPAGYEMMVEEMNRDPGLRDAFFSNVKLLLYAGAAMAQHTWTELERLSREALGYRVTLSTGLGSTETAPFSLFCVEPQEAPGNIGVPAKGITLKLVPNEGKMEARVKGPNVTPGYWRNEMLTTEAFDDEGFYCFGDALRLADPEDPRKGFFFDGRVAENFKLGTGTWVAVGAMRAKLTDALGGLARDAVLVGEGHEELAALLIPFRPAMERLVEGGAALEDEALVAHPAVRAETARLLAAHVGASTGSSNRVRRVMYLTDPLDLDKGEVTDKGSVNQRAVLRHRADLAEVVYTDDPRVITA</sequence>
<evidence type="ECO:0000313" key="2">
    <source>
        <dbReference type="EMBL" id="SPF80223.1"/>
    </source>
</evidence>
<evidence type="ECO:0000313" key="3">
    <source>
        <dbReference type="Proteomes" id="UP000244904"/>
    </source>
</evidence>
<dbReference type="CDD" id="cd05921">
    <property type="entry name" value="FCS"/>
    <property type="match status" value="1"/>
</dbReference>
<accession>A0A2R8AW20</accession>
<evidence type="ECO:0000259" key="1">
    <source>
        <dbReference type="Pfam" id="PF00501"/>
    </source>
</evidence>
<gene>
    <name evidence="2" type="primary">lcfB_2</name>
    <name evidence="2" type="ORF">PRI8871_02029</name>
</gene>
<dbReference type="Gene3D" id="3.40.50.12780">
    <property type="entry name" value="N-terminal domain of ligase-like"/>
    <property type="match status" value="1"/>
</dbReference>
<dbReference type="RefSeq" id="WP_108886095.1">
    <property type="nucleotide sequence ID" value="NZ_OMOJ01000003.1"/>
</dbReference>
<dbReference type="OrthoDB" id="9803968at2"/>
<dbReference type="AlphaFoldDB" id="A0A2R8AW20"/>
<dbReference type="EC" id="6.2.1.3" evidence="2"/>
<dbReference type="GO" id="GO:0004467">
    <property type="term" value="F:long-chain fatty acid-CoA ligase activity"/>
    <property type="evidence" value="ECO:0007669"/>
    <property type="project" value="UniProtKB-EC"/>
</dbReference>
<dbReference type="Proteomes" id="UP000244904">
    <property type="component" value="Unassembled WGS sequence"/>
</dbReference>